<dbReference type="Gene3D" id="3.30.460.20">
    <property type="entry name" value="CorA soluble domain-like"/>
    <property type="match status" value="1"/>
</dbReference>
<comment type="similarity">
    <text evidence="2">Belongs to the CorA metal ion transporter (MIT) (TC 1.A.35) family.</text>
</comment>
<evidence type="ECO:0000256" key="6">
    <source>
        <dbReference type="ARBA" id="ARBA00022989"/>
    </source>
</evidence>
<evidence type="ECO:0000256" key="4">
    <source>
        <dbReference type="ARBA" id="ARBA00022475"/>
    </source>
</evidence>
<dbReference type="CDD" id="cd12822">
    <property type="entry name" value="TmCorA-like"/>
    <property type="match status" value="1"/>
</dbReference>
<dbReference type="PANTHER" id="PTHR46494">
    <property type="entry name" value="CORA FAMILY METAL ION TRANSPORTER (EUROFUNG)"/>
    <property type="match status" value="1"/>
</dbReference>
<evidence type="ECO:0000256" key="1">
    <source>
        <dbReference type="ARBA" id="ARBA00004651"/>
    </source>
</evidence>
<evidence type="ECO:0000256" key="2">
    <source>
        <dbReference type="ARBA" id="ARBA00009765"/>
    </source>
</evidence>
<dbReference type="SUPFAM" id="SSF144083">
    <property type="entry name" value="Magnesium transport protein CorA, transmembrane region"/>
    <property type="match status" value="1"/>
</dbReference>
<sequence>MRDWHDGLVTDRVNGRVWIHGEPQQDFALEMVSDCLGDASRLVWVDLVDPTHEALSKLAAELDLNTWAVEDALADAERVKATAYPTHRFVTVYAVHVDADPTSGKGAALHSDRISLFIKDNVLITVRLSDHFDMSEVTTRWEEMGGQQYGIGALIHGLLDVVVDGHFDAVQRLDDGIEDLETLLFDDKYNSRVLQQRTYQLRKDLVSLRRVVMPMREVVAMIQRSRLENNAPSELDPNFSDLYDHVLRVTEWTESLRDMVTTLFETNLSLQDARLNTVMKKLTGWAAIIAVPTAVTGFYGQNIPYPGFDHYSGFISSTVVIVVAVLALYILFKKRDWL</sequence>
<gene>
    <name evidence="9" type="ORF">DFJ75_4533</name>
</gene>
<reference evidence="9 10" key="1">
    <citation type="submission" date="2018-10" db="EMBL/GenBank/DDBJ databases">
        <title>Sequencing the genomes of 1000 actinobacteria strains.</title>
        <authorList>
            <person name="Klenk H.-P."/>
        </authorList>
    </citation>
    <scope>NUCLEOTIDE SEQUENCE [LARGE SCALE GENOMIC DNA]</scope>
    <source>
        <strain evidence="9 10">DSM 44343</strain>
    </source>
</reference>
<dbReference type="AlphaFoldDB" id="A0A495KAP3"/>
<evidence type="ECO:0000256" key="8">
    <source>
        <dbReference type="SAM" id="Phobius"/>
    </source>
</evidence>
<dbReference type="EMBL" id="RBKV01000001">
    <property type="protein sequence ID" value="RKR97644.1"/>
    <property type="molecule type" value="Genomic_DNA"/>
</dbReference>
<dbReference type="GO" id="GO:0005886">
    <property type="term" value="C:plasma membrane"/>
    <property type="evidence" value="ECO:0007669"/>
    <property type="project" value="UniProtKB-SubCell"/>
</dbReference>
<evidence type="ECO:0000256" key="3">
    <source>
        <dbReference type="ARBA" id="ARBA00022448"/>
    </source>
</evidence>
<evidence type="ECO:0000313" key="10">
    <source>
        <dbReference type="Proteomes" id="UP000274762"/>
    </source>
</evidence>
<dbReference type="GO" id="GO:0015095">
    <property type="term" value="F:magnesium ion transmembrane transporter activity"/>
    <property type="evidence" value="ECO:0007669"/>
    <property type="project" value="TreeGrafter"/>
</dbReference>
<feature type="transmembrane region" description="Helical" evidence="8">
    <location>
        <begin position="311"/>
        <end position="332"/>
    </location>
</feature>
<evidence type="ECO:0000256" key="7">
    <source>
        <dbReference type="ARBA" id="ARBA00023136"/>
    </source>
</evidence>
<evidence type="ECO:0000313" key="9">
    <source>
        <dbReference type="EMBL" id="RKR97644.1"/>
    </source>
</evidence>
<keyword evidence="4" id="KW-1003">Cell membrane</keyword>
<protein>
    <submittedName>
        <fullName evidence="9">Magnesium transporter</fullName>
    </submittedName>
</protein>
<dbReference type="PANTHER" id="PTHR46494:SF1">
    <property type="entry name" value="CORA FAMILY METAL ION TRANSPORTER (EUROFUNG)"/>
    <property type="match status" value="1"/>
</dbReference>
<comment type="caution">
    <text evidence="9">The sequence shown here is derived from an EMBL/GenBank/DDBJ whole genome shotgun (WGS) entry which is preliminary data.</text>
</comment>
<feature type="transmembrane region" description="Helical" evidence="8">
    <location>
        <begin position="282"/>
        <end position="299"/>
    </location>
</feature>
<keyword evidence="7 8" id="KW-0472">Membrane</keyword>
<keyword evidence="6 8" id="KW-1133">Transmembrane helix</keyword>
<organism evidence="9 10">
    <name type="scientific">Williamsia marianensis</name>
    <dbReference type="NCBI Taxonomy" id="85044"/>
    <lineage>
        <taxon>Bacteria</taxon>
        <taxon>Bacillati</taxon>
        <taxon>Actinomycetota</taxon>
        <taxon>Actinomycetes</taxon>
        <taxon>Mycobacteriales</taxon>
        <taxon>Nocardiaceae</taxon>
        <taxon>Williamsia</taxon>
    </lineage>
</organism>
<dbReference type="InterPro" id="IPR002523">
    <property type="entry name" value="MgTranspt_CorA/ZnTranspt_ZntB"/>
</dbReference>
<dbReference type="GO" id="GO:0050897">
    <property type="term" value="F:cobalt ion binding"/>
    <property type="evidence" value="ECO:0007669"/>
    <property type="project" value="TreeGrafter"/>
</dbReference>
<accession>A0A495KAP3</accession>
<keyword evidence="5 8" id="KW-0812">Transmembrane</keyword>
<dbReference type="InterPro" id="IPR045861">
    <property type="entry name" value="CorA_cytoplasmic_dom"/>
</dbReference>
<dbReference type="Pfam" id="PF01544">
    <property type="entry name" value="CorA"/>
    <property type="match status" value="1"/>
</dbReference>
<proteinExistence type="inferred from homology"/>
<comment type="subcellular location">
    <subcellularLocation>
        <location evidence="1">Cell membrane</location>
        <topology evidence="1">Multi-pass membrane protein</topology>
    </subcellularLocation>
</comment>
<evidence type="ECO:0000256" key="5">
    <source>
        <dbReference type="ARBA" id="ARBA00022692"/>
    </source>
</evidence>
<dbReference type="GO" id="GO:0015087">
    <property type="term" value="F:cobalt ion transmembrane transporter activity"/>
    <property type="evidence" value="ECO:0007669"/>
    <property type="project" value="TreeGrafter"/>
</dbReference>
<keyword evidence="3" id="KW-0813">Transport</keyword>
<dbReference type="Proteomes" id="UP000274762">
    <property type="component" value="Unassembled WGS sequence"/>
</dbReference>
<dbReference type="InterPro" id="IPR045863">
    <property type="entry name" value="CorA_TM1_TM2"/>
</dbReference>
<dbReference type="SUPFAM" id="SSF143865">
    <property type="entry name" value="CorA soluble domain-like"/>
    <property type="match status" value="1"/>
</dbReference>
<dbReference type="Gene3D" id="1.20.58.340">
    <property type="entry name" value="Magnesium transport protein CorA, transmembrane region"/>
    <property type="match status" value="2"/>
</dbReference>
<dbReference type="GO" id="GO:0000287">
    <property type="term" value="F:magnesium ion binding"/>
    <property type="evidence" value="ECO:0007669"/>
    <property type="project" value="TreeGrafter"/>
</dbReference>
<name>A0A495KAP3_WILMA</name>